<feature type="region of interest" description="Disordered" evidence="1">
    <location>
        <begin position="301"/>
        <end position="347"/>
    </location>
</feature>
<evidence type="ECO:0000256" key="1">
    <source>
        <dbReference type="SAM" id="MobiDB-lite"/>
    </source>
</evidence>
<sequence>MDWEEDDRQRKPPRKIEDDVSSDDNLSINEETQLKASAKDDAEMRKSDENIKGDKADANEQKKTVDDKDSEHEVEIVTKKHNITYKAVEAKPSSQTNGRKSASTEKNPNQRMPLQRARANGNELHSAPRYDNRKQKSQSARYPSRGYMTSQGSTSSRSTSGKSVISRPRTTLGFASDQKKKERDFFHAELKRLKDSLRSESKKISKPKVRDHYPDVFTSLEPYYNTYTANYLINMPDLGYKEKQPRDCASRESEDAQPDLMFTTRKTAIGLCDPEKSLHMDREVLPKLETAEIRRRRMEHMHHMGDNKPKSAGAKLEHKDTTPRDKKPEAKQGSTRLPKFPVIQPPNSDLTTKELVYSDVPMLRFDEYGAKSKPHMRAAYFAYLQNTPGSRKAIYDCMKEMSSKKKKEEQPPQAVA</sequence>
<feature type="compositionally biased region" description="Polar residues" evidence="1">
    <location>
        <begin position="92"/>
        <end position="112"/>
    </location>
</feature>
<dbReference type="EMBL" id="CP111021">
    <property type="protein sequence ID" value="WAR18099.1"/>
    <property type="molecule type" value="Genomic_DNA"/>
</dbReference>
<organism evidence="2 3">
    <name type="scientific">Mya arenaria</name>
    <name type="common">Soft-shell clam</name>
    <dbReference type="NCBI Taxonomy" id="6604"/>
    <lineage>
        <taxon>Eukaryota</taxon>
        <taxon>Metazoa</taxon>
        <taxon>Spiralia</taxon>
        <taxon>Lophotrochozoa</taxon>
        <taxon>Mollusca</taxon>
        <taxon>Bivalvia</taxon>
        <taxon>Autobranchia</taxon>
        <taxon>Heteroconchia</taxon>
        <taxon>Euheterodonta</taxon>
        <taxon>Imparidentia</taxon>
        <taxon>Neoheterodontei</taxon>
        <taxon>Myida</taxon>
        <taxon>Myoidea</taxon>
        <taxon>Myidae</taxon>
        <taxon>Mya</taxon>
    </lineage>
</organism>
<feature type="region of interest" description="Disordered" evidence="1">
    <location>
        <begin position="1"/>
        <end position="179"/>
    </location>
</feature>
<keyword evidence="3" id="KW-1185">Reference proteome</keyword>
<feature type="compositionally biased region" description="Low complexity" evidence="1">
    <location>
        <begin position="149"/>
        <end position="166"/>
    </location>
</feature>
<evidence type="ECO:0000313" key="3">
    <source>
        <dbReference type="Proteomes" id="UP001164746"/>
    </source>
</evidence>
<feature type="compositionally biased region" description="Polar residues" evidence="1">
    <location>
        <begin position="23"/>
        <end position="35"/>
    </location>
</feature>
<feature type="compositionally biased region" description="Basic and acidic residues" evidence="1">
    <location>
        <begin position="37"/>
        <end position="78"/>
    </location>
</feature>
<accession>A0ABY7FAD7</accession>
<gene>
    <name evidence="2" type="ORF">MAR_032693</name>
</gene>
<protein>
    <submittedName>
        <fullName evidence="2">Uncharacterized protein</fullName>
    </submittedName>
</protein>
<name>A0ABY7FAD7_MYAAR</name>
<reference evidence="2" key="1">
    <citation type="submission" date="2022-11" db="EMBL/GenBank/DDBJ databases">
        <title>Centuries of genome instability and evolution in soft-shell clam transmissible cancer (bioRxiv).</title>
        <authorList>
            <person name="Hart S.F.M."/>
            <person name="Yonemitsu M.A."/>
            <person name="Giersch R.M."/>
            <person name="Beal B.F."/>
            <person name="Arriagada G."/>
            <person name="Davis B.W."/>
            <person name="Ostrander E.A."/>
            <person name="Goff S.P."/>
            <person name="Metzger M.J."/>
        </authorList>
    </citation>
    <scope>NUCLEOTIDE SEQUENCE</scope>
    <source>
        <strain evidence="2">MELC-2E11</strain>
        <tissue evidence="2">Siphon/mantle</tissue>
    </source>
</reference>
<feature type="compositionally biased region" description="Basic and acidic residues" evidence="1">
    <location>
        <begin position="301"/>
        <end position="330"/>
    </location>
</feature>
<evidence type="ECO:0000313" key="2">
    <source>
        <dbReference type="EMBL" id="WAR18099.1"/>
    </source>
</evidence>
<feature type="compositionally biased region" description="Basic and acidic residues" evidence="1">
    <location>
        <begin position="7"/>
        <end position="18"/>
    </location>
</feature>
<proteinExistence type="predicted"/>
<dbReference type="Proteomes" id="UP001164746">
    <property type="component" value="Chromosome 10"/>
</dbReference>